<dbReference type="WBParaSite" id="nRc.2.0.1.t47562-RA">
    <property type="protein sequence ID" value="nRc.2.0.1.t47562-RA"/>
    <property type="gene ID" value="nRc.2.0.1.g47562"/>
</dbReference>
<evidence type="ECO:0000313" key="3">
    <source>
        <dbReference type="WBParaSite" id="nRc.2.0.1.t47562-RA"/>
    </source>
</evidence>
<dbReference type="AlphaFoldDB" id="A0A915L9Q8"/>
<name>A0A915L9Q8_ROMCU</name>
<evidence type="ECO:0000256" key="1">
    <source>
        <dbReference type="SAM" id="SignalP"/>
    </source>
</evidence>
<organism evidence="2 3">
    <name type="scientific">Romanomermis culicivorax</name>
    <name type="common">Nematode worm</name>
    <dbReference type="NCBI Taxonomy" id="13658"/>
    <lineage>
        <taxon>Eukaryota</taxon>
        <taxon>Metazoa</taxon>
        <taxon>Ecdysozoa</taxon>
        <taxon>Nematoda</taxon>
        <taxon>Enoplea</taxon>
        <taxon>Dorylaimia</taxon>
        <taxon>Mermithida</taxon>
        <taxon>Mermithoidea</taxon>
        <taxon>Mermithidae</taxon>
        <taxon>Romanomermis</taxon>
    </lineage>
</organism>
<feature type="signal peptide" evidence="1">
    <location>
        <begin position="1"/>
        <end position="18"/>
    </location>
</feature>
<accession>A0A915L9Q8</accession>
<evidence type="ECO:0000313" key="2">
    <source>
        <dbReference type="Proteomes" id="UP000887565"/>
    </source>
</evidence>
<sequence>MDLIYHISCVLLVSMVQSQETPCHLAGHDDFIFVERSVGKMCDPKRPGQLKILPKGNKLSADQCTHIVDGKKYTVLRKKAIGRAYIQWRFCGSGNKFDRQICQYDNKCYVEESITPKMKKLVHDVVSIPMKDSRQKKDYPQIKLEINPSNLGRSIPIDKCRHGIYNNVFYANNEPKYCVINDLSKDKNKCLSMRLLNDAMKHDLSAENFEYNDNGDFTVEYKRYIFKHRYTIYDEGDTYPRCEMLRDTLYKPFNRNYMAFTGETNILYLCVKRVFKSICDGSCKM</sequence>
<feature type="chain" id="PRO_5037272682" evidence="1">
    <location>
        <begin position="19"/>
        <end position="285"/>
    </location>
</feature>
<proteinExistence type="predicted"/>
<reference evidence="3" key="1">
    <citation type="submission" date="2022-11" db="UniProtKB">
        <authorList>
            <consortium name="WormBaseParasite"/>
        </authorList>
    </citation>
    <scope>IDENTIFICATION</scope>
</reference>
<protein>
    <submittedName>
        <fullName evidence="3">Uncharacterized protein</fullName>
    </submittedName>
</protein>
<keyword evidence="2" id="KW-1185">Reference proteome</keyword>
<keyword evidence="1" id="KW-0732">Signal</keyword>
<dbReference type="Proteomes" id="UP000887565">
    <property type="component" value="Unplaced"/>
</dbReference>